<dbReference type="InterPro" id="IPR012296">
    <property type="entry name" value="Nuclease_put_TT1808"/>
</dbReference>
<accession>A0A1D8TYD5</accession>
<dbReference type="CDD" id="cd06260">
    <property type="entry name" value="DUF820-like"/>
    <property type="match status" value="1"/>
</dbReference>
<reference evidence="3" key="1">
    <citation type="submission" date="2016-10" db="EMBL/GenBank/DDBJ databases">
        <title>Comparative genomics uncovers the prolific and rare metabolic potential of the cyanobacterial genus Moorea.</title>
        <authorList>
            <person name="Leao T."/>
            <person name="Castelao G."/>
            <person name="Korobeynikov A."/>
            <person name="Monroe E.A."/>
            <person name="Podell S."/>
            <person name="Glukhov E."/>
            <person name="Allen E."/>
            <person name="Gerwick W.H."/>
            <person name="Gerwick L."/>
        </authorList>
    </citation>
    <scope>NUCLEOTIDE SEQUENCE [LARGE SCALE GENOMIC DNA]</scope>
    <source>
        <strain evidence="3">PAL-8-15-08-1</strain>
    </source>
</reference>
<name>A0A1D8TYD5_9CYAN</name>
<evidence type="ECO:0000313" key="3">
    <source>
        <dbReference type="Proteomes" id="UP000177870"/>
    </source>
</evidence>
<organism evidence="2 3">
    <name type="scientific">Moorena producens PAL-8-15-08-1</name>
    <dbReference type="NCBI Taxonomy" id="1458985"/>
    <lineage>
        <taxon>Bacteria</taxon>
        <taxon>Bacillati</taxon>
        <taxon>Cyanobacteriota</taxon>
        <taxon>Cyanophyceae</taxon>
        <taxon>Coleofasciculales</taxon>
        <taxon>Coleofasciculaceae</taxon>
        <taxon>Moorena</taxon>
    </lineage>
</organism>
<dbReference type="STRING" id="1458985.BJP34_27375"/>
<evidence type="ECO:0000259" key="1">
    <source>
        <dbReference type="Pfam" id="PF05685"/>
    </source>
</evidence>
<gene>
    <name evidence="2" type="ORF">BJP34_27375</name>
</gene>
<dbReference type="InterPro" id="IPR011335">
    <property type="entry name" value="Restrct_endonuc-II-like"/>
</dbReference>
<dbReference type="Gene3D" id="3.90.1570.10">
    <property type="entry name" value="tt1808, chain A"/>
    <property type="match status" value="1"/>
</dbReference>
<dbReference type="RefSeq" id="WP_070395069.1">
    <property type="nucleotide sequence ID" value="NZ_CP017599.1"/>
</dbReference>
<evidence type="ECO:0000313" key="2">
    <source>
        <dbReference type="EMBL" id="AOX02667.1"/>
    </source>
</evidence>
<dbReference type="Proteomes" id="UP000177870">
    <property type="component" value="Chromosome"/>
</dbReference>
<dbReference type="PANTHER" id="PTHR34107:SF7">
    <property type="entry name" value="SLR2092 PROTEIN"/>
    <property type="match status" value="1"/>
</dbReference>
<feature type="domain" description="Putative restriction endonuclease" evidence="1">
    <location>
        <begin position="17"/>
        <end position="188"/>
    </location>
</feature>
<sequence length="192" mass="22056">MNTLPINIPPSLRVTDEQFEQLASANRDLRLERSATGQLIVMPPTGGNTGKRNIDIEGQLWLWNRQTKLGVTFNSSTAFRLPNGAIRSPDAAWVTQKRWNALTPEQQETFPPLCPDFVLELRSKSDNMEPLRKKMQEYIDNQLRLGWLIDPNHKTVEIYRIHQPVEVLKSRRTLSGEDVLPGFVLDLELVWN</sequence>
<dbReference type="Pfam" id="PF05685">
    <property type="entry name" value="Uma2"/>
    <property type="match status" value="1"/>
</dbReference>
<dbReference type="PANTHER" id="PTHR34107">
    <property type="entry name" value="SLL0198 PROTEIN-RELATED"/>
    <property type="match status" value="1"/>
</dbReference>
<dbReference type="EMBL" id="CP017599">
    <property type="protein sequence ID" value="AOX02667.1"/>
    <property type="molecule type" value="Genomic_DNA"/>
</dbReference>
<dbReference type="InterPro" id="IPR008538">
    <property type="entry name" value="Uma2"/>
</dbReference>
<dbReference type="OrthoDB" id="455378at2"/>
<dbReference type="AlphaFoldDB" id="A0A1D8TYD5"/>
<proteinExistence type="predicted"/>
<dbReference type="KEGG" id="mpro:BJP34_27375"/>
<protein>
    <recommendedName>
        <fullName evidence="1">Putative restriction endonuclease domain-containing protein</fullName>
    </recommendedName>
</protein>
<dbReference type="SUPFAM" id="SSF52980">
    <property type="entry name" value="Restriction endonuclease-like"/>
    <property type="match status" value="1"/>
</dbReference>